<evidence type="ECO:0000313" key="2">
    <source>
        <dbReference type="Proteomes" id="UP001327560"/>
    </source>
</evidence>
<accession>A0AAQ3KXE1</accession>
<gene>
    <name evidence="1" type="ORF">Cni_G25112</name>
</gene>
<organism evidence="1 2">
    <name type="scientific">Canna indica</name>
    <name type="common">Indian-shot</name>
    <dbReference type="NCBI Taxonomy" id="4628"/>
    <lineage>
        <taxon>Eukaryota</taxon>
        <taxon>Viridiplantae</taxon>
        <taxon>Streptophyta</taxon>
        <taxon>Embryophyta</taxon>
        <taxon>Tracheophyta</taxon>
        <taxon>Spermatophyta</taxon>
        <taxon>Magnoliopsida</taxon>
        <taxon>Liliopsida</taxon>
        <taxon>Zingiberales</taxon>
        <taxon>Cannaceae</taxon>
        <taxon>Canna</taxon>
    </lineage>
</organism>
<dbReference type="EMBL" id="CP136897">
    <property type="protein sequence ID" value="WOL16325.1"/>
    <property type="molecule type" value="Genomic_DNA"/>
</dbReference>
<evidence type="ECO:0000313" key="1">
    <source>
        <dbReference type="EMBL" id="WOL16325.1"/>
    </source>
</evidence>
<keyword evidence="2" id="KW-1185">Reference proteome</keyword>
<proteinExistence type="predicted"/>
<dbReference type="AlphaFoldDB" id="A0AAQ3KXE1"/>
<protein>
    <submittedName>
        <fullName evidence="1">Uncharacterized protein</fullName>
    </submittedName>
</protein>
<dbReference type="Proteomes" id="UP001327560">
    <property type="component" value="Chromosome 8"/>
</dbReference>
<name>A0AAQ3KXE1_9LILI</name>
<reference evidence="1 2" key="1">
    <citation type="submission" date="2023-10" db="EMBL/GenBank/DDBJ databases">
        <title>Chromosome-scale genome assembly provides insights into flower coloration mechanisms of Canna indica.</title>
        <authorList>
            <person name="Li C."/>
        </authorList>
    </citation>
    <scope>NUCLEOTIDE SEQUENCE [LARGE SCALE GENOMIC DNA]</scope>
    <source>
        <tissue evidence="1">Flower</tissue>
    </source>
</reference>
<sequence>MPKSSFASRYTTLRHGHSRVVAGPIGVRNGFLCLVIEGFSLFPSSGETVEIANSDSFALLHLNCLKRRRYTAVLKRQARTFRTTISHNGPLRLGKTTKPNGCLPSLHGGILMFMQHSHLLRKRKEDKKKGKMI</sequence>